<dbReference type="Proteomes" id="UP001445076">
    <property type="component" value="Unassembled WGS sequence"/>
</dbReference>
<feature type="non-terminal residue" evidence="4">
    <location>
        <position position="1"/>
    </location>
</feature>
<keyword evidence="3" id="KW-0325">Glycoprotein</keyword>
<dbReference type="EMBL" id="JARKIK010000011">
    <property type="protein sequence ID" value="KAK8748866.1"/>
    <property type="molecule type" value="Genomic_DNA"/>
</dbReference>
<sequence length="376" mass="42784">FENNLGVGVTLMGLTGETRESEESSFFPLSQLRLPYHMFGMVDICDSTKELKIEERIFVYYKYDNRPVDCIKIFSSVFNVKNFGFRLLQFNLYNSTLDPVARDRIVLYDGDIYNYTTVEFAEIHVNSGNHMRFFKTEGTSLSVELHVTGASGDLGFVAEIVTLPISDLGINRNILHNFTYNEYYNNVEGAFFTATAGEVNPWMCLSYSRLENNGRQLYGNFTTTRAAVYLDIQNMQDVYFKNNLVRNNTGGVYIMAGSMGAATKLQANVTNNLFEETLHWPSLYIATRENSAYQHALIAYNDFSWSYSPYHDVITLAQVVSEFTHNYLHSNIGRHILDIYGFQKVRLPVYQTTSHNSLAKNMAVDPTYQGTIIAGS</sequence>
<evidence type="ECO:0000313" key="5">
    <source>
        <dbReference type="Proteomes" id="UP001445076"/>
    </source>
</evidence>
<protein>
    <submittedName>
        <fullName evidence="4">Uncharacterized protein</fullName>
    </submittedName>
</protein>
<keyword evidence="1" id="KW-0732">Signal</keyword>
<comment type="caution">
    <text evidence="4">The sequence shown here is derived from an EMBL/GenBank/DDBJ whole genome shotgun (WGS) entry which is preliminary data.</text>
</comment>
<dbReference type="InterPro" id="IPR053243">
    <property type="entry name" value="SJ_maturation_regulator"/>
</dbReference>
<dbReference type="GO" id="GO:0016020">
    <property type="term" value="C:membrane"/>
    <property type="evidence" value="ECO:0007669"/>
    <property type="project" value="TreeGrafter"/>
</dbReference>
<evidence type="ECO:0000256" key="3">
    <source>
        <dbReference type="ARBA" id="ARBA00023180"/>
    </source>
</evidence>
<proteinExistence type="predicted"/>
<reference evidence="4 5" key="1">
    <citation type="journal article" date="2024" name="BMC Genomics">
        <title>Genome assembly of redclaw crayfish (Cherax quadricarinatus) provides insights into its immune adaptation and hypoxia tolerance.</title>
        <authorList>
            <person name="Liu Z."/>
            <person name="Zheng J."/>
            <person name="Li H."/>
            <person name="Fang K."/>
            <person name="Wang S."/>
            <person name="He J."/>
            <person name="Zhou D."/>
            <person name="Weng S."/>
            <person name="Chi M."/>
            <person name="Gu Z."/>
            <person name="He J."/>
            <person name="Li F."/>
            <person name="Wang M."/>
        </authorList>
    </citation>
    <scope>NUCLEOTIDE SEQUENCE [LARGE SCALE GENOMIC DNA]</scope>
    <source>
        <strain evidence="4">ZL_2023a</strain>
    </source>
</reference>
<dbReference type="PANTHER" id="PTHR47653">
    <property type="entry name" value="PROTEIN BARK BEETLE"/>
    <property type="match status" value="1"/>
</dbReference>
<gene>
    <name evidence="4" type="ORF">OTU49_016036</name>
</gene>
<name>A0AAW0YBT9_CHEQU</name>
<dbReference type="GO" id="GO:0045217">
    <property type="term" value="P:cell-cell junction maintenance"/>
    <property type="evidence" value="ECO:0007669"/>
    <property type="project" value="TreeGrafter"/>
</dbReference>
<dbReference type="PANTHER" id="PTHR47653:SF1">
    <property type="entry name" value="DELETED IN MALIGNANT BRAIN TUMORS 1 PROTEIN"/>
    <property type="match status" value="1"/>
</dbReference>
<keyword evidence="2" id="KW-0677">Repeat</keyword>
<dbReference type="AlphaFoldDB" id="A0AAW0YBT9"/>
<accession>A0AAW0YBT9</accession>
<keyword evidence="5" id="KW-1185">Reference proteome</keyword>
<evidence type="ECO:0000256" key="1">
    <source>
        <dbReference type="ARBA" id="ARBA00022729"/>
    </source>
</evidence>
<feature type="non-terminal residue" evidence="4">
    <location>
        <position position="376"/>
    </location>
</feature>
<organism evidence="4 5">
    <name type="scientific">Cherax quadricarinatus</name>
    <name type="common">Australian red claw crayfish</name>
    <dbReference type="NCBI Taxonomy" id="27406"/>
    <lineage>
        <taxon>Eukaryota</taxon>
        <taxon>Metazoa</taxon>
        <taxon>Ecdysozoa</taxon>
        <taxon>Arthropoda</taxon>
        <taxon>Crustacea</taxon>
        <taxon>Multicrustacea</taxon>
        <taxon>Malacostraca</taxon>
        <taxon>Eumalacostraca</taxon>
        <taxon>Eucarida</taxon>
        <taxon>Decapoda</taxon>
        <taxon>Pleocyemata</taxon>
        <taxon>Astacidea</taxon>
        <taxon>Parastacoidea</taxon>
        <taxon>Parastacidae</taxon>
        <taxon>Cherax</taxon>
    </lineage>
</organism>
<evidence type="ECO:0000313" key="4">
    <source>
        <dbReference type="EMBL" id="KAK8748866.1"/>
    </source>
</evidence>
<evidence type="ECO:0000256" key="2">
    <source>
        <dbReference type="ARBA" id="ARBA00022737"/>
    </source>
</evidence>